<dbReference type="OrthoDB" id="7271438at2"/>
<sequence>MGDTVTGRFESRREAELAVEHLVQEHGVERTDIFIEPESNANSAGVVEAGADAESGHPGFDKNSEPALEGAITVSVDVNDDQVDVVRDVMTEAGGEI</sequence>
<reference evidence="1 2" key="1">
    <citation type="submission" date="2016-05" db="EMBL/GenBank/DDBJ databases">
        <title>Complete genome sequence of Novosphingobium guangzhouense SA925(T).</title>
        <authorList>
            <person name="Sha S."/>
        </authorList>
    </citation>
    <scope>NUCLEOTIDE SEQUENCE [LARGE SCALE GENOMIC DNA]</scope>
    <source>
        <strain evidence="1 2">SA925</strain>
    </source>
</reference>
<dbReference type="Proteomes" id="UP000236327">
    <property type="component" value="Unassembled WGS sequence"/>
</dbReference>
<organism evidence="1 2">
    <name type="scientific">Novosphingobium guangzhouense</name>
    <dbReference type="NCBI Taxonomy" id="1850347"/>
    <lineage>
        <taxon>Bacteria</taxon>
        <taxon>Pseudomonadati</taxon>
        <taxon>Pseudomonadota</taxon>
        <taxon>Alphaproteobacteria</taxon>
        <taxon>Sphingomonadales</taxon>
        <taxon>Sphingomonadaceae</taxon>
        <taxon>Novosphingobium</taxon>
    </lineage>
</organism>
<keyword evidence="2" id="KW-1185">Reference proteome</keyword>
<dbReference type="EMBL" id="LYMM01000023">
    <property type="protein sequence ID" value="PNU05733.1"/>
    <property type="molecule type" value="Genomic_DNA"/>
</dbReference>
<dbReference type="RefSeq" id="WP_103095154.1">
    <property type="nucleotide sequence ID" value="NZ_LYMM01000023.1"/>
</dbReference>
<evidence type="ECO:0000313" key="2">
    <source>
        <dbReference type="Proteomes" id="UP000236327"/>
    </source>
</evidence>
<gene>
    <name evidence="1" type="ORF">A8V01_15045</name>
</gene>
<dbReference type="AlphaFoldDB" id="A0A2K2G3W6"/>
<protein>
    <submittedName>
        <fullName evidence="1">Uncharacterized protein</fullName>
    </submittedName>
</protein>
<name>A0A2K2G3W6_9SPHN</name>
<comment type="caution">
    <text evidence="1">The sequence shown here is derived from an EMBL/GenBank/DDBJ whole genome shotgun (WGS) entry which is preliminary data.</text>
</comment>
<accession>A0A2K2G3W6</accession>
<proteinExistence type="predicted"/>
<evidence type="ECO:0000313" key="1">
    <source>
        <dbReference type="EMBL" id="PNU05733.1"/>
    </source>
</evidence>